<sequence>MGESYTHIRINYNNSNQSDTRNTLPTSAQAPAVNPSTSSTALPASERTMPMSASHSTTMSPTSHTTIKMPDAGVSLSYYLTYPAPTLSHPTTTTPAAHPTTTSPISHVKIKIPGSNVDLDYTLIIDRTPTSSQPAVNPQEALFLPRSDESKQIVELINDYARGVIVMELIINLLIILLKLQSKYREQIQPGMAKIFLVNMLK</sequence>
<reference evidence="2" key="1">
    <citation type="submission" date="2018-04" db="EMBL/GenBank/DDBJ databases">
        <authorList>
            <person name="Go L.Y."/>
            <person name="Mitchell J.A."/>
        </authorList>
    </citation>
    <scope>NUCLEOTIDE SEQUENCE</scope>
    <source>
        <strain evidence="2">ARTV</strain>
    </source>
</reference>
<evidence type="ECO:0000256" key="1">
    <source>
        <dbReference type="SAM" id="MobiDB-lite"/>
    </source>
</evidence>
<protein>
    <submittedName>
        <fullName evidence="2">Uncharacterized protein</fullName>
    </submittedName>
</protein>
<evidence type="ECO:0000313" key="2">
    <source>
        <dbReference type="EMBL" id="SSW95846.1"/>
    </source>
</evidence>
<feature type="region of interest" description="Disordered" evidence="1">
    <location>
        <begin position="12"/>
        <end position="67"/>
    </location>
</feature>
<feature type="compositionally biased region" description="Low complexity" evidence="1">
    <location>
        <begin position="48"/>
        <end position="66"/>
    </location>
</feature>
<organism evidence="2">
    <name type="scientific">Arsenophonus endosymbiont of Trialeurodes vaporariorum</name>
    <dbReference type="NCBI Taxonomy" id="235567"/>
    <lineage>
        <taxon>Bacteria</taxon>
        <taxon>Pseudomonadati</taxon>
        <taxon>Pseudomonadota</taxon>
        <taxon>Gammaproteobacteria</taxon>
        <taxon>Enterobacterales</taxon>
        <taxon>Morganellaceae</taxon>
        <taxon>Arsenophonus</taxon>
    </lineage>
</organism>
<gene>
    <name evidence="2" type="ORF">ARTV_1945</name>
</gene>
<proteinExistence type="predicted"/>
<feature type="compositionally biased region" description="Polar residues" evidence="1">
    <location>
        <begin position="12"/>
        <end position="42"/>
    </location>
</feature>
<accession>A0A3B0MNA4</accession>
<dbReference type="EMBL" id="UFQR01000007">
    <property type="protein sequence ID" value="SSW95846.1"/>
    <property type="molecule type" value="Genomic_DNA"/>
</dbReference>
<dbReference type="AlphaFoldDB" id="A0A3B0MNA4"/>
<name>A0A3B0MNA4_9GAMM</name>